<evidence type="ECO:0000313" key="10">
    <source>
        <dbReference type="Proteomes" id="UP000005204"/>
    </source>
</evidence>
<evidence type="ECO:0000256" key="1">
    <source>
        <dbReference type="ARBA" id="ARBA00004141"/>
    </source>
</evidence>
<keyword evidence="4 5" id="KW-0472">Membrane</keyword>
<reference evidence="10" key="2">
    <citation type="journal article" date="2008" name="Insect Biochem. Mol. Biol.">
        <title>The genome of a lepidopteran model insect, the silkworm Bombyx mori.</title>
        <authorList>
            <consortium name="International Silkworm Genome Consortium"/>
        </authorList>
    </citation>
    <scope>NUCLEOTIDE SEQUENCE [LARGE SCALE GENOMIC DNA]</scope>
    <source>
        <strain evidence="10">p50T</strain>
    </source>
</reference>
<dbReference type="Proteomes" id="UP000005204">
    <property type="component" value="Unassembled WGS sequence"/>
</dbReference>
<feature type="transmembrane region" description="Helical" evidence="5">
    <location>
        <begin position="101"/>
        <end position="123"/>
    </location>
</feature>
<protein>
    <recommendedName>
        <fullName evidence="5">Endoplasmic reticulum transmembrane protein</fullName>
    </recommendedName>
</protein>
<comment type="function">
    <text evidence="5">May play a role in anterograde transport of membrane proteins from the endoplasmic reticulum to the Golgi.</text>
</comment>
<evidence type="ECO:0000256" key="2">
    <source>
        <dbReference type="ARBA" id="ARBA00022692"/>
    </source>
</evidence>
<keyword evidence="3 5" id="KW-1133">Transmembrane helix</keyword>
<sequence>MSIQWTFIAGYLYFEIALVMLMILPIFSPRRWNQFFKSRLFSMFRENVAVYFYVFIGVLALFLIDAVREIRKYSNVTDVSHTHLATEMKTHVKLFRAQRNFYIIGFAIFLTFVIRRLITMLIIQDELKQKAEKIIKQAEETVKQAKTSILANTLQSEELQHYDEINSQLEETKILLKLEKDRVKLLEDDVKMWQQKCEEAIASKPGKGDE</sequence>
<dbReference type="AlphaFoldDB" id="Q2F602"/>
<evidence type="ECO:0000256" key="3">
    <source>
        <dbReference type="ARBA" id="ARBA00022989"/>
    </source>
</evidence>
<evidence type="ECO:0000256" key="5">
    <source>
        <dbReference type="RuleBase" id="RU367026"/>
    </source>
</evidence>
<dbReference type="InterPro" id="IPR040463">
    <property type="entry name" value="BAP29/BAP31_N"/>
</dbReference>
<feature type="transmembrane region" description="Helical" evidence="5">
    <location>
        <begin position="6"/>
        <end position="27"/>
    </location>
</feature>
<accession>Q2F602</accession>
<keyword evidence="6" id="KW-0175">Coiled coil</keyword>
<feature type="domain" description="BAP29/BAP31 transmembrane" evidence="7">
    <location>
        <begin position="1"/>
        <end position="133"/>
    </location>
</feature>
<dbReference type="PANTHER" id="PTHR12701:SF20">
    <property type="entry name" value="ENDOPLASMIC RETICULUM TRANSMEMBRANE PROTEIN"/>
    <property type="match status" value="1"/>
</dbReference>
<keyword evidence="2 5" id="KW-0812">Transmembrane</keyword>
<comment type="subcellular location">
    <subcellularLocation>
        <location evidence="5">Endoplasmic reticulum membrane</location>
        <topology evidence="5">Multi-pass membrane protein</topology>
    </subcellularLocation>
    <subcellularLocation>
        <location evidence="1">Membrane</location>
        <topology evidence="1">Multi-pass membrane protein</topology>
    </subcellularLocation>
</comment>
<evidence type="ECO:0000313" key="9">
    <source>
        <dbReference type="EnsemblMetazoa" id="NP_001040189.1"/>
    </source>
</evidence>
<keyword evidence="10" id="KW-1185">Reference proteome</keyword>
<dbReference type="GO" id="GO:0006888">
    <property type="term" value="P:endoplasmic reticulum to Golgi vesicle-mediated transport"/>
    <property type="evidence" value="ECO:0007669"/>
    <property type="project" value="UniProtKB-UniRule"/>
</dbReference>
<gene>
    <name evidence="9" type="primary">692879</name>
</gene>
<keyword evidence="5" id="KW-0653">Protein transport</keyword>
<feature type="transmembrane region" description="Helical" evidence="5">
    <location>
        <begin position="48"/>
        <end position="67"/>
    </location>
</feature>
<dbReference type="GO" id="GO:0006886">
    <property type="term" value="P:intracellular protein transport"/>
    <property type="evidence" value="ECO:0007669"/>
    <property type="project" value="UniProtKB-UniRule"/>
</dbReference>
<keyword evidence="5" id="KW-0256">Endoplasmic reticulum</keyword>
<proteinExistence type="evidence at transcript level"/>
<name>Q2F602_BOMMO</name>
<evidence type="ECO:0000256" key="4">
    <source>
        <dbReference type="ARBA" id="ARBA00023136"/>
    </source>
</evidence>
<evidence type="ECO:0000313" key="8">
    <source>
        <dbReference type="EMBL" id="ABD36215.1"/>
    </source>
</evidence>
<dbReference type="SMR" id="Q2F602"/>
<dbReference type="Pfam" id="PF05529">
    <property type="entry name" value="Bap31"/>
    <property type="match status" value="1"/>
</dbReference>
<evidence type="ECO:0000259" key="7">
    <source>
        <dbReference type="Pfam" id="PF05529"/>
    </source>
</evidence>
<dbReference type="STRING" id="7091.Q2F602"/>
<dbReference type="EMBL" id="DQ311270">
    <property type="protein sequence ID" value="ABD36215.1"/>
    <property type="molecule type" value="mRNA"/>
</dbReference>
<dbReference type="eggNOG" id="KOG1962">
    <property type="taxonomic scope" value="Eukaryota"/>
</dbReference>
<feature type="coiled-coil region" evidence="6">
    <location>
        <begin position="124"/>
        <end position="203"/>
    </location>
</feature>
<dbReference type="PaxDb" id="7091-BGIBMGA014086-TA"/>
<organism evidence="8">
    <name type="scientific">Bombyx mori</name>
    <name type="common">Silk moth</name>
    <dbReference type="NCBI Taxonomy" id="7091"/>
    <lineage>
        <taxon>Eukaryota</taxon>
        <taxon>Metazoa</taxon>
        <taxon>Ecdysozoa</taxon>
        <taxon>Arthropoda</taxon>
        <taxon>Hexapoda</taxon>
        <taxon>Insecta</taxon>
        <taxon>Pterygota</taxon>
        <taxon>Neoptera</taxon>
        <taxon>Endopterygota</taxon>
        <taxon>Lepidoptera</taxon>
        <taxon>Glossata</taxon>
        <taxon>Ditrysia</taxon>
        <taxon>Bombycoidea</taxon>
        <taxon>Bombycidae</taxon>
        <taxon>Bombycinae</taxon>
        <taxon>Bombyx</taxon>
    </lineage>
</organism>
<dbReference type="OMA" id="PRRWNQF"/>
<dbReference type="InParanoid" id="Q2F602"/>
<dbReference type="GO" id="GO:0070973">
    <property type="term" value="P:protein localization to endoplasmic reticulum exit site"/>
    <property type="evidence" value="ECO:0007669"/>
    <property type="project" value="UniProtKB-UniRule"/>
</dbReference>
<dbReference type="GO" id="GO:0005789">
    <property type="term" value="C:endoplasmic reticulum membrane"/>
    <property type="evidence" value="ECO:0007669"/>
    <property type="project" value="UniProtKB-SubCell"/>
</dbReference>
<comment type="similarity">
    <text evidence="5">Belongs to the BCAP29/BCAP31 family.</text>
</comment>
<keyword evidence="5" id="KW-0931">ER-Golgi transport</keyword>
<dbReference type="KEGG" id="bmor:692879"/>
<evidence type="ECO:0000256" key="6">
    <source>
        <dbReference type="SAM" id="Coils"/>
    </source>
</evidence>
<dbReference type="HOGENOM" id="CLU_070975_0_0_1"/>
<reference evidence="8" key="1">
    <citation type="submission" date="2005-11" db="EMBL/GenBank/DDBJ databases">
        <title>Blast silkworm EST database for functional genes.</title>
        <authorList>
            <person name="Niu B.L."/>
            <person name="Meng Z.Q."/>
            <person name="Weng H.B."/>
            <person name="Shen W.F."/>
            <person name="He L.H."/>
            <person name="Zheng K.F."/>
            <person name="Ye S.T."/>
            <person name="Lin T.B."/>
            <person name="Chen J.E."/>
        </authorList>
    </citation>
    <scope>NUCLEOTIDE SEQUENCE</scope>
</reference>
<dbReference type="EnsemblMetazoa" id="NM_001046724.1">
    <property type="protein sequence ID" value="NP_001040189.1"/>
    <property type="gene ID" value="LOC692879"/>
</dbReference>
<dbReference type="PANTHER" id="PTHR12701">
    <property type="entry name" value="BCR-ASSOCIATED PROTEIN, BAP"/>
    <property type="match status" value="1"/>
</dbReference>
<dbReference type="InterPro" id="IPR008417">
    <property type="entry name" value="BAP29/BAP31"/>
</dbReference>
<dbReference type="OrthoDB" id="435607at2759"/>
<reference evidence="9" key="3">
    <citation type="submission" date="2022-06" db="UniProtKB">
        <authorList>
            <consortium name="EnsemblMetazoa"/>
        </authorList>
    </citation>
    <scope>IDENTIFICATION</scope>
    <source>
        <strain evidence="9">p50T (Dazao)</strain>
    </source>
</reference>
<keyword evidence="5" id="KW-0813">Transport</keyword>